<dbReference type="Gene3D" id="1.25.40.10">
    <property type="entry name" value="Tetratricopeptide repeat domain"/>
    <property type="match status" value="1"/>
</dbReference>
<organism evidence="4 5">
    <name type="scientific">Eiseniibacteriota bacterium</name>
    <dbReference type="NCBI Taxonomy" id="2212470"/>
    <lineage>
        <taxon>Bacteria</taxon>
        <taxon>Candidatus Eiseniibacteriota</taxon>
    </lineage>
</organism>
<feature type="signal peptide" evidence="3">
    <location>
        <begin position="1"/>
        <end position="28"/>
    </location>
</feature>
<dbReference type="AlphaFoldDB" id="A0A849SE67"/>
<comment type="caution">
    <text evidence="4">The sequence shown here is derived from an EMBL/GenBank/DDBJ whole genome shotgun (WGS) entry which is preliminary data.</text>
</comment>
<dbReference type="InterPro" id="IPR019734">
    <property type="entry name" value="TPR_rpt"/>
</dbReference>
<evidence type="ECO:0000256" key="1">
    <source>
        <dbReference type="PROSITE-ProRule" id="PRU00339"/>
    </source>
</evidence>
<evidence type="ECO:0000256" key="3">
    <source>
        <dbReference type="SAM" id="SignalP"/>
    </source>
</evidence>
<sequence length="276" mass="29526">MSTRHVSIVTAGALALLALLSPVTPARAASADSLATLRGRLQAAVNAARTDQVLAVRQDFQSLAAATPEDARLSYWSALSAWRAIGFMRDDKQRRVSEDLLESALVEVDRAIEKEPGFAENHALKSALLGFKIQFGGMALGMTLGPEMARLEERAETLAPANPRVLLLRGMMTLHRPAFIGGGAKKALPILEQAIAAFEAASATDARTADWGRDDAHVWAGNAARKLDDPARAIAFYERALVVNPEMGWARKLLDETRKSSTAKGSAGGKRGGRTS</sequence>
<keyword evidence="1" id="KW-0802">TPR repeat</keyword>
<dbReference type="EMBL" id="JABFRW010000013">
    <property type="protein sequence ID" value="NOT32781.1"/>
    <property type="molecule type" value="Genomic_DNA"/>
</dbReference>
<accession>A0A849SE67</accession>
<reference evidence="4 5" key="1">
    <citation type="submission" date="2020-04" db="EMBL/GenBank/DDBJ databases">
        <title>Metagenomic profiling of ammonia- and methane-oxidizing microorganisms in a Dutch drinking water treatment plant.</title>
        <authorList>
            <person name="Poghosyan L."/>
            <person name="Leucker S."/>
        </authorList>
    </citation>
    <scope>NUCLEOTIDE SEQUENCE [LARGE SCALE GENOMIC DNA]</scope>
    <source>
        <strain evidence="4">S-RSF-IL-03</strain>
    </source>
</reference>
<gene>
    <name evidence="4" type="ORF">HOP12_01290</name>
</gene>
<feature type="region of interest" description="Disordered" evidence="2">
    <location>
        <begin position="255"/>
        <end position="276"/>
    </location>
</feature>
<protein>
    <recommendedName>
        <fullName evidence="6">Tetratricopeptide repeat protein</fullName>
    </recommendedName>
</protein>
<dbReference type="PROSITE" id="PS50005">
    <property type="entry name" value="TPR"/>
    <property type="match status" value="1"/>
</dbReference>
<evidence type="ECO:0000313" key="5">
    <source>
        <dbReference type="Proteomes" id="UP000580839"/>
    </source>
</evidence>
<evidence type="ECO:0000313" key="4">
    <source>
        <dbReference type="EMBL" id="NOT32781.1"/>
    </source>
</evidence>
<keyword evidence="3" id="KW-0732">Signal</keyword>
<evidence type="ECO:0008006" key="6">
    <source>
        <dbReference type="Google" id="ProtNLM"/>
    </source>
</evidence>
<dbReference type="InterPro" id="IPR011990">
    <property type="entry name" value="TPR-like_helical_dom_sf"/>
</dbReference>
<feature type="chain" id="PRO_5032400116" description="Tetratricopeptide repeat protein" evidence="3">
    <location>
        <begin position="29"/>
        <end position="276"/>
    </location>
</feature>
<name>A0A849SE67_UNCEI</name>
<feature type="repeat" description="TPR" evidence="1">
    <location>
        <begin position="214"/>
        <end position="247"/>
    </location>
</feature>
<dbReference type="Proteomes" id="UP000580839">
    <property type="component" value="Unassembled WGS sequence"/>
</dbReference>
<dbReference type="SUPFAM" id="SSF48452">
    <property type="entry name" value="TPR-like"/>
    <property type="match status" value="1"/>
</dbReference>
<evidence type="ECO:0000256" key="2">
    <source>
        <dbReference type="SAM" id="MobiDB-lite"/>
    </source>
</evidence>
<proteinExistence type="predicted"/>